<comment type="caution">
    <text evidence="2">The sequence shown here is derived from an EMBL/GenBank/DDBJ whole genome shotgun (WGS) entry which is preliminary data.</text>
</comment>
<dbReference type="InterPro" id="IPR030395">
    <property type="entry name" value="GP_PDE_dom"/>
</dbReference>
<organism evidence="2 3">
    <name type="scientific">Sphingobacterium tabacisoli</name>
    <dbReference type="NCBI Taxonomy" id="2044855"/>
    <lineage>
        <taxon>Bacteria</taxon>
        <taxon>Pseudomonadati</taxon>
        <taxon>Bacteroidota</taxon>
        <taxon>Sphingobacteriia</taxon>
        <taxon>Sphingobacteriales</taxon>
        <taxon>Sphingobacteriaceae</taxon>
        <taxon>Sphingobacterium</taxon>
    </lineage>
</organism>
<evidence type="ECO:0000259" key="1">
    <source>
        <dbReference type="PROSITE" id="PS51704"/>
    </source>
</evidence>
<keyword evidence="3" id="KW-1185">Reference proteome</keyword>
<dbReference type="InterPro" id="IPR017946">
    <property type="entry name" value="PLC-like_Pdiesterase_TIM-brl"/>
</dbReference>
<dbReference type="CDD" id="cd08566">
    <property type="entry name" value="GDPD_AtGDE_like"/>
    <property type="match status" value="1"/>
</dbReference>
<dbReference type="SUPFAM" id="SSF51695">
    <property type="entry name" value="PLC-like phosphodiesterases"/>
    <property type="match status" value="1"/>
</dbReference>
<reference evidence="3" key="1">
    <citation type="journal article" date="2019" name="Int. J. Syst. Evol. Microbiol.">
        <title>The Global Catalogue of Microorganisms (GCM) 10K type strain sequencing project: providing services to taxonomists for standard genome sequencing and annotation.</title>
        <authorList>
            <consortium name="The Broad Institute Genomics Platform"/>
            <consortium name="The Broad Institute Genome Sequencing Center for Infectious Disease"/>
            <person name="Wu L."/>
            <person name="Ma J."/>
        </authorList>
    </citation>
    <scope>NUCLEOTIDE SEQUENCE [LARGE SCALE GENOMIC DNA]</scope>
    <source>
        <strain evidence="3">KCTC 52298</strain>
    </source>
</reference>
<gene>
    <name evidence="2" type="ORF">ACFSQW_18255</name>
</gene>
<dbReference type="RefSeq" id="WP_210352590.1">
    <property type="nucleotide sequence ID" value="NZ_JAEQMU010000001.1"/>
</dbReference>
<sequence>MTRFFRYLLITIIWSLISTVYGQSQALLDRLAQQEFHLAAHRGAHNQYPENSIASLQEASRLGLSIVEIDVRSTKDGVLILMHDKTVDRTTTGTGKVSDLTYAEISALKLRQTAHGEISIHGVPTFKEALAVCKDKCIIDIDFKEEDRSYIRTAFEQIVEAGMQDQVLFFLYDYKDMASASKIDRQITLFPRANNMKDLNAILKTGQTKVIHIDESFTDTARLLKLKEQGIYLWLNSLGKVDQQATLEGQAAYTSFLKTYPFIRIIQTDQPELWKGVLFP</sequence>
<evidence type="ECO:0000313" key="2">
    <source>
        <dbReference type="EMBL" id="MFD2556344.1"/>
    </source>
</evidence>
<name>A0ABW5L6J6_9SPHI</name>
<dbReference type="PANTHER" id="PTHR46320:SF1">
    <property type="entry name" value="GLYCEROPHOSPHODIESTER PHOSPHODIESTERASE 1"/>
    <property type="match status" value="1"/>
</dbReference>
<proteinExistence type="predicted"/>
<accession>A0ABW5L6J6</accession>
<feature type="domain" description="GP-PDE" evidence="1">
    <location>
        <begin position="36"/>
        <end position="278"/>
    </location>
</feature>
<dbReference type="Proteomes" id="UP001597440">
    <property type="component" value="Unassembled WGS sequence"/>
</dbReference>
<protein>
    <submittedName>
        <fullName evidence="2">Glycerophosphodiester phosphodiesterase family protein</fullName>
    </submittedName>
</protein>
<dbReference type="Pfam" id="PF03009">
    <property type="entry name" value="GDPD"/>
    <property type="match status" value="1"/>
</dbReference>
<dbReference type="PANTHER" id="PTHR46320">
    <property type="entry name" value="GLYCEROPHOSPHODIESTER PHOSPHODIESTERASE 1"/>
    <property type="match status" value="1"/>
</dbReference>
<dbReference type="Gene3D" id="3.20.20.190">
    <property type="entry name" value="Phosphatidylinositol (PI) phosphodiesterase"/>
    <property type="match status" value="1"/>
</dbReference>
<dbReference type="PROSITE" id="PS51704">
    <property type="entry name" value="GP_PDE"/>
    <property type="match status" value="1"/>
</dbReference>
<evidence type="ECO:0000313" key="3">
    <source>
        <dbReference type="Proteomes" id="UP001597440"/>
    </source>
</evidence>
<dbReference type="EMBL" id="JBHULD010000018">
    <property type="protein sequence ID" value="MFD2556344.1"/>
    <property type="molecule type" value="Genomic_DNA"/>
</dbReference>